<dbReference type="HOGENOM" id="CLU_774076_0_0_1"/>
<dbReference type="Proteomes" id="UP000017559">
    <property type="component" value="Unassembled WGS sequence"/>
</dbReference>
<dbReference type="OrthoDB" id="3221235at2759"/>
<dbReference type="AlphaFoldDB" id="V2WM03"/>
<dbReference type="SUPFAM" id="SSF52047">
    <property type="entry name" value="RNI-like"/>
    <property type="match status" value="1"/>
</dbReference>
<keyword evidence="3" id="KW-1185">Reference proteome</keyword>
<gene>
    <name evidence="2" type="ORF">Moror_14440</name>
</gene>
<accession>V2WM03</accession>
<dbReference type="KEGG" id="mrr:Moror_14440"/>
<protein>
    <recommendedName>
        <fullName evidence="4">F-box domain-containing protein</fullName>
    </recommendedName>
</protein>
<evidence type="ECO:0008006" key="4">
    <source>
        <dbReference type="Google" id="ProtNLM"/>
    </source>
</evidence>
<keyword evidence="1" id="KW-0175">Coiled coil</keyword>
<reference evidence="2 3" key="1">
    <citation type="journal article" date="2014" name="BMC Genomics">
        <title>Genome and secretome analysis of the hemibiotrophic fungal pathogen, Moniliophthora roreri, which causes frosty pod rot disease of cacao: mechanisms of the biotrophic and necrotrophic phases.</title>
        <authorList>
            <person name="Meinhardt L.W."/>
            <person name="Costa G.G.L."/>
            <person name="Thomazella D.P.T."/>
            <person name="Teixeira P.J.P.L."/>
            <person name="Carazzolle M.F."/>
            <person name="Schuster S.C."/>
            <person name="Carlson J.E."/>
            <person name="Guiltinan M.J."/>
            <person name="Mieczkowski P."/>
            <person name="Farmer A."/>
            <person name="Ramaraj T."/>
            <person name="Crozier J."/>
            <person name="Davis R.E."/>
            <person name="Shao J."/>
            <person name="Melnick R.L."/>
            <person name="Pereira G.A.G."/>
            <person name="Bailey B.A."/>
        </authorList>
    </citation>
    <scope>NUCLEOTIDE SEQUENCE [LARGE SCALE GENOMIC DNA]</scope>
    <source>
        <strain evidence="2 3">MCA 2997</strain>
    </source>
</reference>
<dbReference type="EMBL" id="AWSO01002615">
    <property type="protein sequence ID" value="ESK81220.1"/>
    <property type="molecule type" value="Genomic_DNA"/>
</dbReference>
<name>V2WM03_MONRO</name>
<feature type="coiled-coil region" evidence="1">
    <location>
        <begin position="28"/>
        <end position="55"/>
    </location>
</feature>
<evidence type="ECO:0000256" key="1">
    <source>
        <dbReference type="SAM" id="Coils"/>
    </source>
</evidence>
<evidence type="ECO:0000313" key="2">
    <source>
        <dbReference type="EMBL" id="ESK81220.1"/>
    </source>
</evidence>
<organism evidence="2 3">
    <name type="scientific">Moniliophthora roreri (strain MCA 2997)</name>
    <name type="common">Cocoa frosty pod rot fungus</name>
    <name type="synonym">Crinipellis roreri</name>
    <dbReference type="NCBI Taxonomy" id="1381753"/>
    <lineage>
        <taxon>Eukaryota</taxon>
        <taxon>Fungi</taxon>
        <taxon>Dikarya</taxon>
        <taxon>Basidiomycota</taxon>
        <taxon>Agaricomycotina</taxon>
        <taxon>Agaricomycetes</taxon>
        <taxon>Agaricomycetidae</taxon>
        <taxon>Agaricales</taxon>
        <taxon>Marasmiineae</taxon>
        <taxon>Marasmiaceae</taxon>
        <taxon>Moniliophthora</taxon>
    </lineage>
</organism>
<evidence type="ECO:0000313" key="3">
    <source>
        <dbReference type="Proteomes" id="UP000017559"/>
    </source>
</evidence>
<sequence>MKTLPRPPLTPIDRQIVAQLLLDMEKHLKDNQSEINRLKSVILSLENKRKGLKRTMSIYHSLLSPVHRIPAEVLAQIFTPRCEENTLKPIFVNSGIGRRRRRVWVDIPAVDLSRVCRREVTLSTPRLWSSIRVDFDENGWKGDGDRLMRMVQLFIARSKSSPLDLQVDFSHPDRDDIAPEFVPALQCLIDTCSRWSTLSLTYRQGTLENPIFHCIRGHLPILKHLEITGFVFDDDSDHAPLVDLFSDCPALESLLLQPGVIHRDKLNLPWHQIRKLSFYRTGWGPRFASLSMFPNVETLELLSSYGEEPVDEHFYEGDHVTSNSKKLIMEVEYQEELSGAHLSSMRTIAPGKNGKTHR</sequence>
<proteinExistence type="predicted"/>
<comment type="caution">
    <text evidence="2">The sequence shown here is derived from an EMBL/GenBank/DDBJ whole genome shotgun (WGS) entry which is preliminary data.</text>
</comment>